<dbReference type="EMBL" id="AODF01000004">
    <property type="protein sequence ID" value="EUJ33416.1"/>
    <property type="molecule type" value="Genomic_DNA"/>
</dbReference>
<dbReference type="RefSeq" id="WP_036096124.1">
    <property type="nucleotide sequence ID" value="NZ_AODF01000004.1"/>
</dbReference>
<keyword evidence="2" id="KW-1185">Reference proteome</keyword>
<evidence type="ECO:0000313" key="1">
    <source>
        <dbReference type="EMBL" id="EUJ33416.1"/>
    </source>
</evidence>
<evidence type="ECO:0000313" key="2">
    <source>
        <dbReference type="Proteomes" id="UP000019249"/>
    </source>
</evidence>
<accession>A0ABP3B1K6</accession>
<sequence>MIKTDSLASIRILDSSDTTVMNTKSLQKDTNTISLKLTKSTLNSLQNNLLTITGNFDLNMDAPTLIDTFQSDGFFHIPIEASNDNQPSEKVIGEALVKMPAPTGTPIKQTVSLHSGTDELDPVDLVTDLKSVLPQDTIKILSIKEPRTFEKLGNTSIDVLIESELTHVQGIVSVPIQVETGSLKLVSVPQSIDFGTLPISSSVLDAPVKQTVNDLAVQETRFFGKWELGASISKPLVGQVHRRPLGKLFYFINGQRLPLSNSLQIVESGKYTGRKQPLAFSKMWNAKNGLILEIQQGEALRENYQGEVTWNLRNVPV</sequence>
<protein>
    <submittedName>
        <fullName evidence="1">Uncharacterized protein</fullName>
    </submittedName>
</protein>
<dbReference type="Proteomes" id="UP000019249">
    <property type="component" value="Unassembled WGS sequence"/>
</dbReference>
<reference evidence="1 2" key="1">
    <citation type="journal article" date="2014" name="Int. J. Syst. Evol. Microbiol.">
        <title>Listeria floridensis sp. nov., Listeria aquatica sp. nov., Listeria cornellensis sp. nov., Listeria riparia sp. nov. and Listeria grandensis sp. nov., from agricultural and natural environments.</title>
        <authorList>
            <person name="den Bakker H.C."/>
            <person name="Warchocki S."/>
            <person name="Wright E.M."/>
            <person name="Allred A.F."/>
            <person name="Ahlstrom C."/>
            <person name="Manuel C.S."/>
            <person name="Stasiewicz M.J."/>
            <person name="Burrell A."/>
            <person name="Roof S."/>
            <person name="Strawn L."/>
            <person name="Fortes E.D."/>
            <person name="Nightingale K.K."/>
            <person name="Kephart D."/>
            <person name="Wiedmann M."/>
        </authorList>
    </citation>
    <scope>NUCLEOTIDE SEQUENCE [LARGE SCALE GENOMIC DNA]</scope>
    <source>
        <strain evidence="1 2">FSL S10-1187</strain>
    </source>
</reference>
<organism evidence="1 2">
    <name type="scientific">Listeria floridensis FSL S10-1187</name>
    <dbReference type="NCBI Taxonomy" id="1265817"/>
    <lineage>
        <taxon>Bacteria</taxon>
        <taxon>Bacillati</taxon>
        <taxon>Bacillota</taxon>
        <taxon>Bacilli</taxon>
        <taxon>Bacillales</taxon>
        <taxon>Listeriaceae</taxon>
        <taxon>Listeria</taxon>
    </lineage>
</organism>
<gene>
    <name evidence="1" type="ORF">MFLO_02648</name>
</gene>
<proteinExistence type="predicted"/>
<name>A0ABP3B1K6_9LIST</name>
<comment type="caution">
    <text evidence="1">The sequence shown here is derived from an EMBL/GenBank/DDBJ whole genome shotgun (WGS) entry which is preliminary data.</text>
</comment>